<proteinExistence type="inferred from homology"/>
<gene>
    <name evidence="3" type="primary">echA</name>
    <name evidence="3" type="ordered locus">CNE_BB1p11120</name>
</gene>
<protein>
    <submittedName>
        <fullName evidence="3">Enoyl-CoA hydratase EchA</fullName>
        <ecNumber evidence="3">4.2.1.17</ecNumber>
    </submittedName>
</protein>
<sequence length="281" mass="30338">MPTSQYPLRHSVLTVLDGIAEFTHQRPGARNALSLEMRQDYADMLDIVENECSIRALILAGSGGSFCAGGDLKSVAALIDDPDPAARAPEVMRHRVAATHAWLRRLHQLGVPVIAAVDGPAAGAGCSLVLAADFVLASERASFSMAFVKVGLIPDMGALYALPRIVGMSKAKELMLTGRRVDAQEARQLGIVHDIYTADALPEAARRFAARFLNGPREAMALTKRAANATFETPYDTMFEIEAQAQALAAAAPHYGEAVRGFLRGEAPKYDWDREVRRNPA</sequence>
<evidence type="ECO:0000313" key="3">
    <source>
        <dbReference type="EMBL" id="AEI82520.1"/>
    </source>
</evidence>
<geneLocation type="plasmid" evidence="3 4">
    <name>pBB1</name>
</geneLocation>
<dbReference type="Gene3D" id="1.10.12.10">
    <property type="entry name" value="Lyase 2-enoyl-coa Hydratase, Chain A, domain 2"/>
    <property type="match status" value="1"/>
</dbReference>
<dbReference type="SUPFAM" id="SSF52096">
    <property type="entry name" value="ClpP/crotonase"/>
    <property type="match status" value="1"/>
</dbReference>
<dbReference type="GO" id="GO:0004300">
    <property type="term" value="F:enoyl-CoA hydratase activity"/>
    <property type="evidence" value="ECO:0007669"/>
    <property type="project" value="UniProtKB-EC"/>
</dbReference>
<keyword evidence="3" id="KW-0614">Plasmid</keyword>
<accession>F8GUW6</accession>
<name>F8GUW6_CUPNN</name>
<dbReference type="InterPro" id="IPR029045">
    <property type="entry name" value="ClpP/crotonase-like_dom_sf"/>
</dbReference>
<evidence type="ECO:0000313" key="4">
    <source>
        <dbReference type="Proteomes" id="UP000006798"/>
    </source>
</evidence>
<reference evidence="3 4" key="1">
    <citation type="journal article" date="2011" name="J. Bacteriol.">
        <title>Complete genome sequence of the type strain Cupriavidus necator N-1.</title>
        <authorList>
            <person name="Poehlein A."/>
            <person name="Kusian B."/>
            <person name="Friedrich B."/>
            <person name="Daniel R."/>
            <person name="Bowien B."/>
        </authorList>
    </citation>
    <scope>NUCLEOTIDE SEQUENCE [LARGE SCALE GENOMIC DNA]</scope>
    <source>
        <strain evidence="4">ATCC 43291 / DSM 13513 / CCUG 52238 / LMG 8453 / N-1</strain>
        <plasmid evidence="3 4">pBB1</plasmid>
    </source>
</reference>
<comment type="similarity">
    <text evidence="1 2">Belongs to the enoyl-CoA hydratase/isomerase family.</text>
</comment>
<dbReference type="GeneID" id="34311969"/>
<dbReference type="PANTHER" id="PTHR43459">
    <property type="entry name" value="ENOYL-COA HYDRATASE"/>
    <property type="match status" value="1"/>
</dbReference>
<dbReference type="EMBL" id="CP002879">
    <property type="protein sequence ID" value="AEI82520.1"/>
    <property type="molecule type" value="Genomic_DNA"/>
</dbReference>
<organism evidence="3 4">
    <name type="scientific">Cupriavidus necator (strain ATCC 43291 / DSM 13513 / CCUG 52238 / LMG 8453 / N-1)</name>
    <name type="common">Ralstonia eutropha</name>
    <dbReference type="NCBI Taxonomy" id="1042878"/>
    <lineage>
        <taxon>Bacteria</taxon>
        <taxon>Pseudomonadati</taxon>
        <taxon>Pseudomonadota</taxon>
        <taxon>Betaproteobacteria</taxon>
        <taxon>Burkholderiales</taxon>
        <taxon>Burkholderiaceae</taxon>
        <taxon>Cupriavidus</taxon>
    </lineage>
</organism>
<dbReference type="AlphaFoldDB" id="F8GUW6"/>
<dbReference type="InterPro" id="IPR001753">
    <property type="entry name" value="Enoyl-CoA_hydra/iso"/>
</dbReference>
<dbReference type="PROSITE" id="PS00166">
    <property type="entry name" value="ENOYL_COA_HYDRATASE"/>
    <property type="match status" value="1"/>
</dbReference>
<dbReference type="PANTHER" id="PTHR43459:SF1">
    <property type="entry name" value="EG:BACN32G11.4 PROTEIN"/>
    <property type="match status" value="1"/>
</dbReference>
<evidence type="ECO:0000256" key="2">
    <source>
        <dbReference type="RuleBase" id="RU003707"/>
    </source>
</evidence>
<dbReference type="Gene3D" id="3.90.226.10">
    <property type="entry name" value="2-enoyl-CoA Hydratase, Chain A, domain 1"/>
    <property type="match status" value="1"/>
</dbReference>
<dbReference type="EC" id="4.2.1.17" evidence="3"/>
<dbReference type="RefSeq" id="WP_013959552.1">
    <property type="nucleotide sequence ID" value="NC_015727.1"/>
</dbReference>
<dbReference type="Pfam" id="PF00378">
    <property type="entry name" value="ECH_1"/>
    <property type="match status" value="1"/>
</dbReference>
<dbReference type="Proteomes" id="UP000006798">
    <property type="component" value="Plasmid pBB1"/>
</dbReference>
<keyword evidence="3" id="KW-0456">Lyase</keyword>
<dbReference type="CDD" id="cd06558">
    <property type="entry name" value="crotonase-like"/>
    <property type="match status" value="1"/>
</dbReference>
<dbReference type="HOGENOM" id="CLU_009834_7_2_4"/>
<dbReference type="KEGG" id="cnc:CNE_BB1p11120"/>
<evidence type="ECO:0000256" key="1">
    <source>
        <dbReference type="ARBA" id="ARBA00005254"/>
    </source>
</evidence>
<dbReference type="InterPro" id="IPR018376">
    <property type="entry name" value="Enoyl-CoA_hyd/isom_CS"/>
</dbReference>
<dbReference type="InterPro" id="IPR014748">
    <property type="entry name" value="Enoyl-CoA_hydra_C"/>
</dbReference>